<dbReference type="Pfam" id="PF03551">
    <property type="entry name" value="PadR"/>
    <property type="match status" value="1"/>
</dbReference>
<evidence type="ECO:0000313" key="3">
    <source>
        <dbReference type="Proteomes" id="UP000542674"/>
    </source>
</evidence>
<comment type="caution">
    <text evidence="2">The sequence shown here is derived from an EMBL/GenBank/DDBJ whole genome shotgun (WGS) entry which is preliminary data.</text>
</comment>
<dbReference type="RefSeq" id="WP_221447255.1">
    <property type="nucleotide sequence ID" value="NZ_BAABAI010000002.1"/>
</dbReference>
<dbReference type="InterPro" id="IPR005149">
    <property type="entry name" value="Tscrpt_reg_PadR_N"/>
</dbReference>
<dbReference type="SUPFAM" id="SSF46785">
    <property type="entry name" value="Winged helix' DNA-binding domain"/>
    <property type="match status" value="1"/>
</dbReference>
<sequence length="210" mass="22894">MARPFRRANTLALAVLGLLRERDMHPYEMAATLRERHQVGSVKLSYGTLYTVVDSLRGHGLVEAVGAGRAGNRPERTTYRLTGAGRAELHDWLRELVAVPVKEYPRFEAGIALVGLVPPEEAVELAGRRVAALDAQVAALEEVKVSLAGVGLPQLAWIELEYRSAMLRAERDWVSWFAGAAREGSLGGMDFWRDVHSGAASGDLRDAPPA</sequence>
<keyword evidence="3" id="KW-1185">Reference proteome</keyword>
<dbReference type="Proteomes" id="UP000542674">
    <property type="component" value="Unassembled WGS sequence"/>
</dbReference>
<name>A0A7W7T4L2_9PSEU</name>
<dbReference type="AlphaFoldDB" id="A0A7W7T4L2"/>
<reference evidence="2 3" key="1">
    <citation type="submission" date="2020-08" db="EMBL/GenBank/DDBJ databases">
        <title>Sequencing the genomes of 1000 actinobacteria strains.</title>
        <authorList>
            <person name="Klenk H.-P."/>
        </authorList>
    </citation>
    <scope>NUCLEOTIDE SEQUENCE [LARGE SCALE GENOMIC DNA]</scope>
    <source>
        <strain evidence="2 3">DSM 45084</strain>
    </source>
</reference>
<accession>A0A7W7T4L2</accession>
<dbReference type="PANTHER" id="PTHR33169">
    <property type="entry name" value="PADR-FAMILY TRANSCRIPTIONAL REGULATOR"/>
    <property type="match status" value="1"/>
</dbReference>
<dbReference type="Gene3D" id="1.10.10.10">
    <property type="entry name" value="Winged helix-like DNA-binding domain superfamily/Winged helix DNA-binding domain"/>
    <property type="match status" value="1"/>
</dbReference>
<proteinExistence type="predicted"/>
<dbReference type="PANTHER" id="PTHR33169:SF27">
    <property type="entry name" value="TRANSCRIPTIONAL REGULATOR PADR FAMILY PROTEIN"/>
    <property type="match status" value="1"/>
</dbReference>
<feature type="domain" description="Transcription regulator PadR N-terminal" evidence="1">
    <location>
        <begin position="15"/>
        <end position="90"/>
    </location>
</feature>
<gene>
    <name evidence="2" type="ORF">F4559_003296</name>
</gene>
<dbReference type="InterPro" id="IPR036390">
    <property type="entry name" value="WH_DNA-bd_sf"/>
</dbReference>
<keyword evidence="2" id="KW-0238">DNA-binding</keyword>
<evidence type="ECO:0000313" key="2">
    <source>
        <dbReference type="EMBL" id="MBB4965937.1"/>
    </source>
</evidence>
<dbReference type="InterPro" id="IPR052509">
    <property type="entry name" value="Metal_resp_DNA-bind_regulator"/>
</dbReference>
<organism evidence="2 3">
    <name type="scientific">Saccharothrix violaceirubra</name>
    <dbReference type="NCBI Taxonomy" id="413306"/>
    <lineage>
        <taxon>Bacteria</taxon>
        <taxon>Bacillati</taxon>
        <taxon>Actinomycetota</taxon>
        <taxon>Actinomycetes</taxon>
        <taxon>Pseudonocardiales</taxon>
        <taxon>Pseudonocardiaceae</taxon>
        <taxon>Saccharothrix</taxon>
    </lineage>
</organism>
<dbReference type="InterPro" id="IPR036388">
    <property type="entry name" value="WH-like_DNA-bd_sf"/>
</dbReference>
<dbReference type="EMBL" id="JACHJS010000001">
    <property type="protein sequence ID" value="MBB4965937.1"/>
    <property type="molecule type" value="Genomic_DNA"/>
</dbReference>
<dbReference type="GO" id="GO:0003677">
    <property type="term" value="F:DNA binding"/>
    <property type="evidence" value="ECO:0007669"/>
    <property type="project" value="UniProtKB-KW"/>
</dbReference>
<evidence type="ECO:0000259" key="1">
    <source>
        <dbReference type="Pfam" id="PF03551"/>
    </source>
</evidence>
<protein>
    <submittedName>
        <fullName evidence="2">DNA-binding PadR family transcriptional regulator</fullName>
    </submittedName>
</protein>